<reference evidence="11" key="1">
    <citation type="submission" date="2016-06" db="UniProtKB">
        <authorList>
            <consortium name="WormBaseParasite"/>
        </authorList>
    </citation>
    <scope>IDENTIFICATION</scope>
</reference>
<dbReference type="PANTHER" id="PTHR43829">
    <property type="entry name" value="AQUAPORIN OR AQUAGLYCEROPORIN RELATED"/>
    <property type="match status" value="1"/>
</dbReference>
<dbReference type="InterPro" id="IPR023271">
    <property type="entry name" value="Aquaporin-like"/>
</dbReference>
<dbReference type="Gene3D" id="1.20.1080.10">
    <property type="entry name" value="Glycerol uptake facilitator protein"/>
    <property type="match status" value="1"/>
</dbReference>
<keyword evidence="4 7" id="KW-0812">Transmembrane</keyword>
<reference evidence="9 10" key="2">
    <citation type="submission" date="2018-11" db="EMBL/GenBank/DDBJ databases">
        <authorList>
            <consortium name="Pathogen Informatics"/>
        </authorList>
    </citation>
    <scope>NUCLEOTIDE SEQUENCE [LARGE SCALE GENOMIC DNA]</scope>
    <source>
        <strain evidence="9">Dakar</strain>
        <strain evidence="10">Dakar, Senegal</strain>
    </source>
</reference>
<dbReference type="GO" id="GO:0015254">
    <property type="term" value="F:glycerol channel activity"/>
    <property type="evidence" value="ECO:0007669"/>
    <property type="project" value="TreeGrafter"/>
</dbReference>
<gene>
    <name evidence="9" type="ORF">SCUD_LOCUS19368</name>
</gene>
<organism evidence="11">
    <name type="scientific">Schistosoma curassoni</name>
    <dbReference type="NCBI Taxonomy" id="6186"/>
    <lineage>
        <taxon>Eukaryota</taxon>
        <taxon>Metazoa</taxon>
        <taxon>Spiralia</taxon>
        <taxon>Lophotrochozoa</taxon>
        <taxon>Platyhelminthes</taxon>
        <taxon>Trematoda</taxon>
        <taxon>Digenea</taxon>
        <taxon>Strigeidida</taxon>
        <taxon>Schistosomatoidea</taxon>
        <taxon>Schistosomatidae</taxon>
        <taxon>Schistosoma</taxon>
    </lineage>
</organism>
<evidence type="ECO:0000313" key="10">
    <source>
        <dbReference type="Proteomes" id="UP000279833"/>
    </source>
</evidence>
<protein>
    <submittedName>
        <fullName evidence="11">Aquaporin-9</fullName>
    </submittedName>
</protein>
<dbReference type="InterPro" id="IPR022357">
    <property type="entry name" value="MIP_CS"/>
</dbReference>
<evidence type="ECO:0000256" key="4">
    <source>
        <dbReference type="ARBA" id="ARBA00022692"/>
    </source>
</evidence>
<evidence type="ECO:0000313" key="11">
    <source>
        <dbReference type="WBParaSite" id="SCUD_0001937101-mRNA-1"/>
    </source>
</evidence>
<feature type="transmembrane region" description="Helical" evidence="8">
    <location>
        <begin position="356"/>
        <end position="377"/>
    </location>
</feature>
<evidence type="ECO:0000256" key="8">
    <source>
        <dbReference type="SAM" id="Phobius"/>
    </source>
</evidence>
<dbReference type="PROSITE" id="PS00221">
    <property type="entry name" value="MIP"/>
    <property type="match status" value="1"/>
</dbReference>
<feature type="transmembrane region" description="Helical" evidence="8">
    <location>
        <begin position="325"/>
        <end position="344"/>
    </location>
</feature>
<dbReference type="InterPro" id="IPR000425">
    <property type="entry name" value="MIP"/>
</dbReference>
<proteinExistence type="inferred from homology"/>
<sequence>MKKDQDRKSKNRIFITEEHLELKTIVNQHQSQNFQYKCQHRSTVWDENLENYESYHPEDTSVYQQLSTQNTSDLLARHYQQQPTVGDNKPDPNGGRNQEELLEVDRIHIKESTQLHHKTNPHMESSRLNKGRLERKQHLIADKIRLTTYPFLRACLAEFCGTAILLIFGTGVLAQTFLGDHGKQAHGGFLSISLGWGFAVYMGVIFSGCGGSGHINPAVTLAFSLIGKFPLRRVPLYTISQILGAFVGSLVIYGVYYEKIHEYAVTRENGSFIVKTTGGIFVTNPGASHLTCFLDQVLGTALLAAGALAITDRNGWKLPDYLHPLHLAFLVYALVGCFALNAGAALNPARDLGPRLMILMCGKFSFCFNNLIILMFLL</sequence>
<comment type="subcellular location">
    <subcellularLocation>
        <location evidence="1">Membrane</location>
        <topology evidence="1">Multi-pass membrane protein</topology>
    </subcellularLocation>
</comment>
<keyword evidence="10" id="KW-1185">Reference proteome</keyword>
<dbReference type="GO" id="GO:0005886">
    <property type="term" value="C:plasma membrane"/>
    <property type="evidence" value="ECO:0007669"/>
    <property type="project" value="TreeGrafter"/>
</dbReference>
<dbReference type="STRING" id="6186.A0A183KWC4"/>
<dbReference type="WBParaSite" id="SCUD_0001937101-mRNA-1">
    <property type="protein sequence ID" value="SCUD_0001937101-mRNA-1"/>
    <property type="gene ID" value="SCUD_0001937101"/>
</dbReference>
<dbReference type="PRINTS" id="PR00783">
    <property type="entry name" value="MINTRINSICP"/>
</dbReference>
<evidence type="ECO:0000256" key="7">
    <source>
        <dbReference type="RuleBase" id="RU000477"/>
    </source>
</evidence>
<feature type="transmembrane region" description="Helical" evidence="8">
    <location>
        <begin position="151"/>
        <end position="174"/>
    </location>
</feature>
<feature type="transmembrane region" description="Helical" evidence="8">
    <location>
        <begin position="194"/>
        <end position="215"/>
    </location>
</feature>
<dbReference type="AlphaFoldDB" id="A0A183KWC4"/>
<keyword evidence="5 8" id="KW-1133">Transmembrane helix</keyword>
<keyword evidence="3 7" id="KW-0813">Transport</keyword>
<accession>A0A183KWC4</accession>
<dbReference type="EMBL" id="UZAK01042383">
    <property type="protein sequence ID" value="VDP68899.1"/>
    <property type="molecule type" value="Genomic_DNA"/>
</dbReference>
<evidence type="ECO:0000256" key="3">
    <source>
        <dbReference type="ARBA" id="ARBA00022448"/>
    </source>
</evidence>
<dbReference type="Proteomes" id="UP000279833">
    <property type="component" value="Unassembled WGS sequence"/>
</dbReference>
<keyword evidence="6 8" id="KW-0472">Membrane</keyword>
<dbReference type="SUPFAM" id="SSF81338">
    <property type="entry name" value="Aquaporin-like"/>
    <property type="match status" value="1"/>
</dbReference>
<evidence type="ECO:0000256" key="6">
    <source>
        <dbReference type="ARBA" id="ARBA00023136"/>
    </source>
</evidence>
<dbReference type="PANTHER" id="PTHR43829:SF9">
    <property type="entry name" value="AQUAPORIN-9"/>
    <property type="match status" value="1"/>
</dbReference>
<dbReference type="InterPro" id="IPR050363">
    <property type="entry name" value="MIP/Aquaporin"/>
</dbReference>
<evidence type="ECO:0000256" key="1">
    <source>
        <dbReference type="ARBA" id="ARBA00004141"/>
    </source>
</evidence>
<feature type="transmembrane region" description="Helical" evidence="8">
    <location>
        <begin position="236"/>
        <end position="256"/>
    </location>
</feature>
<dbReference type="Pfam" id="PF00230">
    <property type="entry name" value="MIP"/>
    <property type="match status" value="1"/>
</dbReference>
<comment type="similarity">
    <text evidence="2 7">Belongs to the MIP/aquaporin (TC 1.A.8) family.</text>
</comment>
<evidence type="ECO:0000256" key="5">
    <source>
        <dbReference type="ARBA" id="ARBA00022989"/>
    </source>
</evidence>
<dbReference type="GO" id="GO:0015250">
    <property type="term" value="F:water channel activity"/>
    <property type="evidence" value="ECO:0007669"/>
    <property type="project" value="TreeGrafter"/>
</dbReference>
<evidence type="ECO:0000256" key="2">
    <source>
        <dbReference type="ARBA" id="ARBA00006175"/>
    </source>
</evidence>
<name>A0A183KWC4_9TREM</name>
<evidence type="ECO:0000313" key="9">
    <source>
        <dbReference type="EMBL" id="VDP68899.1"/>
    </source>
</evidence>